<protein>
    <recommendedName>
        <fullName evidence="2">Transposase TnpC homeodomain domain-containing protein</fullName>
    </recommendedName>
</protein>
<name>A0A4Q2U2B2_9HYPH</name>
<gene>
    <name evidence="3" type="ORF">D3273_19630</name>
</gene>
<feature type="compositionally biased region" description="Low complexity" evidence="1">
    <location>
        <begin position="75"/>
        <end position="87"/>
    </location>
</feature>
<dbReference type="EMBL" id="QYBB01000028">
    <property type="protein sequence ID" value="RYC30280.1"/>
    <property type="molecule type" value="Genomic_DNA"/>
</dbReference>
<dbReference type="OrthoDB" id="9800877at2"/>
<dbReference type="Pfam" id="PF13007">
    <property type="entry name" value="LZ_Tnp_IS66"/>
    <property type="match status" value="1"/>
</dbReference>
<feature type="region of interest" description="Disordered" evidence="1">
    <location>
        <begin position="73"/>
        <end position="93"/>
    </location>
</feature>
<reference evidence="3 4" key="2">
    <citation type="submission" date="2019-02" db="EMBL/GenBank/DDBJ databases">
        <title>'Lichenibacterium ramalinii' gen. nov. sp. nov., 'Lichenibacterium minor' gen. nov. sp. nov.</title>
        <authorList>
            <person name="Pankratov T."/>
        </authorList>
    </citation>
    <scope>NUCLEOTIDE SEQUENCE [LARGE SCALE GENOMIC DNA]</scope>
    <source>
        <strain evidence="3 4">RmlP026</strain>
    </source>
</reference>
<accession>A0A4Q2U2B2</accession>
<dbReference type="InterPro" id="IPR024463">
    <property type="entry name" value="Transposase_TnpC_homeodom"/>
</dbReference>
<organism evidence="3 4">
    <name type="scientific">Lichenibacterium minor</name>
    <dbReference type="NCBI Taxonomy" id="2316528"/>
    <lineage>
        <taxon>Bacteria</taxon>
        <taxon>Pseudomonadati</taxon>
        <taxon>Pseudomonadota</taxon>
        <taxon>Alphaproteobacteria</taxon>
        <taxon>Hyphomicrobiales</taxon>
        <taxon>Lichenihabitantaceae</taxon>
        <taxon>Lichenibacterium</taxon>
    </lineage>
</organism>
<reference evidence="3 4" key="1">
    <citation type="submission" date="2018-12" db="EMBL/GenBank/DDBJ databases">
        <authorList>
            <person name="Grouzdev D.S."/>
            <person name="Krutkina M.S."/>
        </authorList>
    </citation>
    <scope>NUCLEOTIDE SEQUENCE [LARGE SCALE GENOMIC DNA]</scope>
    <source>
        <strain evidence="3 4">RmlP026</strain>
    </source>
</reference>
<sequence>MTISSDQLPSDLADAHALIVALRSEALVRRLETEKLKFLIANLRREQFGPSSERGRLLVEQLELAIADVEESQGAAEAEADIAAPAAERQKRL</sequence>
<evidence type="ECO:0000256" key="1">
    <source>
        <dbReference type="SAM" id="MobiDB-lite"/>
    </source>
</evidence>
<keyword evidence="4" id="KW-1185">Reference proteome</keyword>
<dbReference type="RefSeq" id="WP_129228589.1">
    <property type="nucleotide sequence ID" value="NZ_QYBB01000028.1"/>
</dbReference>
<comment type="caution">
    <text evidence="3">The sequence shown here is derived from an EMBL/GenBank/DDBJ whole genome shotgun (WGS) entry which is preliminary data.</text>
</comment>
<evidence type="ECO:0000313" key="4">
    <source>
        <dbReference type="Proteomes" id="UP000290759"/>
    </source>
</evidence>
<dbReference type="Proteomes" id="UP000290759">
    <property type="component" value="Unassembled WGS sequence"/>
</dbReference>
<evidence type="ECO:0000313" key="3">
    <source>
        <dbReference type="EMBL" id="RYC30280.1"/>
    </source>
</evidence>
<dbReference type="AlphaFoldDB" id="A0A4Q2U2B2"/>
<feature type="domain" description="Transposase TnpC homeodomain" evidence="2">
    <location>
        <begin position="36"/>
        <end position="92"/>
    </location>
</feature>
<proteinExistence type="predicted"/>
<evidence type="ECO:0000259" key="2">
    <source>
        <dbReference type="Pfam" id="PF13007"/>
    </source>
</evidence>